<dbReference type="EC" id="2.7.1.31" evidence="5"/>
<dbReference type="RefSeq" id="WP_378096892.1">
    <property type="nucleotide sequence ID" value="NZ_JBHSEP010000009.1"/>
</dbReference>
<dbReference type="Gene3D" id="3.90.1510.10">
    <property type="entry name" value="Glycerate kinase, domain 2"/>
    <property type="match status" value="1"/>
</dbReference>
<organism evidence="5 6">
    <name type="scientific">Cohnella hongkongensis</name>
    <dbReference type="NCBI Taxonomy" id="178337"/>
    <lineage>
        <taxon>Bacteria</taxon>
        <taxon>Bacillati</taxon>
        <taxon>Bacillota</taxon>
        <taxon>Bacilli</taxon>
        <taxon>Bacillales</taxon>
        <taxon>Paenibacillaceae</taxon>
        <taxon>Cohnella</taxon>
    </lineage>
</organism>
<dbReference type="NCBIfam" id="TIGR00045">
    <property type="entry name" value="glycerate kinase"/>
    <property type="match status" value="1"/>
</dbReference>
<keyword evidence="2 4" id="KW-0808">Transferase</keyword>
<dbReference type="SUPFAM" id="SSF110738">
    <property type="entry name" value="Glycerate kinase I"/>
    <property type="match status" value="1"/>
</dbReference>
<protein>
    <submittedName>
        <fullName evidence="5">Glycerate kinase</fullName>
        <ecNumber evidence="5">2.7.1.31</ecNumber>
    </submittedName>
</protein>
<dbReference type="PANTHER" id="PTHR21599:SF0">
    <property type="entry name" value="GLYCERATE KINASE"/>
    <property type="match status" value="1"/>
</dbReference>
<name>A0ABV9FE76_9BACL</name>
<reference evidence="6" key="1">
    <citation type="journal article" date="2019" name="Int. J. Syst. Evol. Microbiol.">
        <title>The Global Catalogue of Microorganisms (GCM) 10K type strain sequencing project: providing services to taxonomists for standard genome sequencing and annotation.</title>
        <authorList>
            <consortium name="The Broad Institute Genomics Platform"/>
            <consortium name="The Broad Institute Genome Sequencing Center for Infectious Disease"/>
            <person name="Wu L."/>
            <person name="Ma J."/>
        </authorList>
    </citation>
    <scope>NUCLEOTIDE SEQUENCE [LARGE SCALE GENOMIC DNA]</scope>
    <source>
        <strain evidence="6">CCUG 49571</strain>
    </source>
</reference>
<dbReference type="InterPro" id="IPR018193">
    <property type="entry name" value="Glyc_kinase_flavodox-like_fold"/>
</dbReference>
<evidence type="ECO:0000313" key="5">
    <source>
        <dbReference type="EMBL" id="MFC4599320.1"/>
    </source>
</evidence>
<evidence type="ECO:0000256" key="3">
    <source>
        <dbReference type="ARBA" id="ARBA00022777"/>
    </source>
</evidence>
<keyword evidence="3 4" id="KW-0418">Kinase</keyword>
<comment type="caution">
    <text evidence="5">The sequence shown here is derived from an EMBL/GenBank/DDBJ whole genome shotgun (WGS) entry which is preliminary data.</text>
</comment>
<dbReference type="Pfam" id="PF02595">
    <property type="entry name" value="Gly_kinase"/>
    <property type="match status" value="1"/>
</dbReference>
<dbReference type="EMBL" id="JBHSEP010000009">
    <property type="protein sequence ID" value="MFC4599320.1"/>
    <property type="molecule type" value="Genomic_DNA"/>
</dbReference>
<accession>A0ABV9FE76</accession>
<dbReference type="PIRSF" id="PIRSF006078">
    <property type="entry name" value="GlxK"/>
    <property type="match status" value="1"/>
</dbReference>
<comment type="similarity">
    <text evidence="1 4">Belongs to the glycerate kinase type-1 family.</text>
</comment>
<evidence type="ECO:0000313" key="6">
    <source>
        <dbReference type="Proteomes" id="UP001596028"/>
    </source>
</evidence>
<dbReference type="Proteomes" id="UP001596028">
    <property type="component" value="Unassembled WGS sequence"/>
</dbReference>
<gene>
    <name evidence="5" type="ORF">ACFO3S_13790</name>
</gene>
<dbReference type="Gene3D" id="3.40.50.10350">
    <property type="entry name" value="Glycerate kinase, domain 1"/>
    <property type="match status" value="1"/>
</dbReference>
<evidence type="ECO:0000256" key="4">
    <source>
        <dbReference type="PIRNR" id="PIRNR006078"/>
    </source>
</evidence>
<evidence type="ECO:0000256" key="1">
    <source>
        <dbReference type="ARBA" id="ARBA00006284"/>
    </source>
</evidence>
<dbReference type="PANTHER" id="PTHR21599">
    <property type="entry name" value="GLYCERATE KINASE"/>
    <property type="match status" value="1"/>
</dbReference>
<dbReference type="InterPro" id="IPR036129">
    <property type="entry name" value="Glycerate_kinase_sf"/>
</dbReference>
<sequence length="391" mass="40541">MKFVIAMDSFKGSLTSLQAGRAVEQGIAAALPEAECSVFAMADGGEGTMAALTEALDGRVETVALCGPLGQPIKSGYGEVRTAAGDRTAVVETAAICGLTMVAERERNPLLTTTRGLGEAIRHGLDAGIRRFIVGLGGSATNDGGMGMLAALGAEFRCATGERLFGRGEDLRRVDRVDLSGLDPRLEECVLIGASDVDNPLCGPDGATAVFGAQKGADPQLRRRLDDDLARYASLVEGELQRRAGDGPPAETNMARRAGAGAAGGLGFALLALGGRLESGARLVMEAIGLEEPIRRCDWVITGEGRSDSQTAFGKLPYQVAGLAEAAGKPCTLLSGSLGEDADRLEARFAGCFAAVSRPSGLQDCLEQAGPWLQAQARRIALLVRAAARRG</sequence>
<dbReference type="GO" id="GO:0008887">
    <property type="term" value="F:glycerate kinase activity"/>
    <property type="evidence" value="ECO:0007669"/>
    <property type="project" value="UniProtKB-EC"/>
</dbReference>
<proteinExistence type="inferred from homology"/>
<evidence type="ECO:0000256" key="2">
    <source>
        <dbReference type="ARBA" id="ARBA00022679"/>
    </source>
</evidence>
<keyword evidence="6" id="KW-1185">Reference proteome</keyword>
<dbReference type="InterPro" id="IPR018197">
    <property type="entry name" value="Glycerate_kinase_RE-like"/>
</dbReference>
<dbReference type="InterPro" id="IPR004381">
    <property type="entry name" value="Glycerate_kinase"/>
</dbReference>